<keyword evidence="2" id="KW-1185">Reference proteome</keyword>
<accession>A0A8J6Q8S6</accession>
<protein>
    <submittedName>
        <fullName evidence="1">Uncharacterized protein</fullName>
    </submittedName>
</protein>
<name>A0A8J6Q8S6_9FLAO</name>
<dbReference type="EMBL" id="JACVXD010000019">
    <property type="protein sequence ID" value="MBD0825483.1"/>
    <property type="molecule type" value="Genomic_DNA"/>
</dbReference>
<organism evidence="1 2">
    <name type="scientific">Aestuariibaculum marinum</name>
    <dbReference type="NCBI Taxonomy" id="2683592"/>
    <lineage>
        <taxon>Bacteria</taxon>
        <taxon>Pseudomonadati</taxon>
        <taxon>Bacteroidota</taxon>
        <taxon>Flavobacteriia</taxon>
        <taxon>Flavobacteriales</taxon>
        <taxon>Flavobacteriaceae</taxon>
    </lineage>
</organism>
<reference evidence="1 2" key="1">
    <citation type="journal article" date="2018" name="J. Microbiol.">
        <title>Aestuariibaculum marinum sp. nov., a marine bacterium isolated from seawater in South Korea.</title>
        <authorList>
            <person name="Choi J."/>
            <person name="Lee D."/>
            <person name="Jang J.H."/>
            <person name="Cha S."/>
            <person name="Seo T."/>
        </authorList>
    </citation>
    <scope>NUCLEOTIDE SEQUENCE [LARGE SCALE GENOMIC DNA]</scope>
    <source>
        <strain evidence="1 2">IP7</strain>
    </source>
</reference>
<dbReference type="AlphaFoldDB" id="A0A8J6Q8S6"/>
<proteinExistence type="predicted"/>
<gene>
    <name evidence="1" type="ORF">ICJ85_15820</name>
</gene>
<evidence type="ECO:0000313" key="1">
    <source>
        <dbReference type="EMBL" id="MBD0825483.1"/>
    </source>
</evidence>
<dbReference type="RefSeq" id="WP_188224773.1">
    <property type="nucleotide sequence ID" value="NZ_JACVXD010000019.1"/>
</dbReference>
<comment type="caution">
    <text evidence="1">The sequence shown here is derived from an EMBL/GenBank/DDBJ whole genome shotgun (WGS) entry which is preliminary data.</text>
</comment>
<sequence length="52" mass="5658">MKGTIVDSQTKKGTFAVVSIDKHNIASDESGHLKITMTPREFGGHIYLIANV</sequence>
<dbReference type="Proteomes" id="UP000621516">
    <property type="component" value="Unassembled WGS sequence"/>
</dbReference>
<evidence type="ECO:0000313" key="2">
    <source>
        <dbReference type="Proteomes" id="UP000621516"/>
    </source>
</evidence>